<feature type="transmembrane region" description="Helical" evidence="7">
    <location>
        <begin position="36"/>
        <end position="53"/>
    </location>
</feature>
<dbReference type="PRINTS" id="PR00953">
    <property type="entry name" value="TYPE3IMRPROT"/>
</dbReference>
<feature type="transmembrane region" description="Helical" evidence="7">
    <location>
        <begin position="188"/>
        <end position="208"/>
    </location>
</feature>
<dbReference type="EMBL" id="DXGF01000192">
    <property type="protein sequence ID" value="HIW84820.1"/>
    <property type="molecule type" value="Genomic_DNA"/>
</dbReference>
<dbReference type="GO" id="GO:0005886">
    <property type="term" value="C:plasma membrane"/>
    <property type="evidence" value="ECO:0007669"/>
    <property type="project" value="UniProtKB-SubCell"/>
</dbReference>
<comment type="subcellular location">
    <subcellularLocation>
        <location evidence="1">Cell membrane</location>
        <topology evidence="1">Multi-pass membrane protein</topology>
    </subcellularLocation>
</comment>
<name>A0A9D1RC74_9FIRM</name>
<gene>
    <name evidence="8" type="ORF">H9873_10965</name>
</gene>
<accession>A0A9D1RC74</accession>
<evidence type="ECO:0000256" key="6">
    <source>
        <dbReference type="ARBA" id="ARBA00023136"/>
    </source>
</evidence>
<feature type="transmembrane region" description="Helical" evidence="7">
    <location>
        <begin position="220"/>
        <end position="244"/>
    </location>
</feature>
<keyword evidence="3" id="KW-1003">Cell membrane</keyword>
<evidence type="ECO:0000256" key="2">
    <source>
        <dbReference type="ARBA" id="ARBA00009772"/>
    </source>
</evidence>
<evidence type="ECO:0000256" key="4">
    <source>
        <dbReference type="ARBA" id="ARBA00022692"/>
    </source>
</evidence>
<evidence type="ECO:0000313" key="8">
    <source>
        <dbReference type="EMBL" id="HIW84820.1"/>
    </source>
</evidence>
<evidence type="ECO:0000313" key="9">
    <source>
        <dbReference type="Proteomes" id="UP000824263"/>
    </source>
</evidence>
<reference evidence="8" key="1">
    <citation type="journal article" date="2021" name="PeerJ">
        <title>Extensive microbial diversity within the chicken gut microbiome revealed by metagenomics and culture.</title>
        <authorList>
            <person name="Gilroy R."/>
            <person name="Ravi A."/>
            <person name="Getino M."/>
            <person name="Pursley I."/>
            <person name="Horton D.L."/>
            <person name="Alikhan N.F."/>
            <person name="Baker D."/>
            <person name="Gharbi K."/>
            <person name="Hall N."/>
            <person name="Watson M."/>
            <person name="Adriaenssens E.M."/>
            <person name="Foster-Nyarko E."/>
            <person name="Jarju S."/>
            <person name="Secka A."/>
            <person name="Antonio M."/>
            <person name="Oren A."/>
            <person name="Chaudhuri R.R."/>
            <person name="La Ragione R."/>
            <person name="Hildebrand F."/>
            <person name="Pallen M.J."/>
        </authorList>
    </citation>
    <scope>NUCLEOTIDE SEQUENCE</scope>
    <source>
        <strain evidence="8">ChiSxjej1B13-11762</strain>
    </source>
</reference>
<sequence length="260" mass="27967">MLIAGSPGFILFCLVLMRMSGFILLNPVLGRRNMPALFRTGLALVLTALIYSVESGDTTALPETLSSLEFGLMLLVEFACGYLLGFILQLFDYVVTGAGSVIDFQMGLSMATVYDPQNGVQIALSGQLLEIYFLLLFFAVDGHLALIQILMTSAEVVPYGAVVIGQLQADALVTLFTECAVLAMKLAFPVIAIEFLAEIAVGILIKIIPQVNLFVLNIEIKMAVGVLVLLLLISPIGEYLGGLISQMINEMQGMIRLLAG</sequence>
<dbReference type="Proteomes" id="UP000824263">
    <property type="component" value="Unassembled WGS sequence"/>
</dbReference>
<feature type="transmembrane region" description="Helical" evidence="7">
    <location>
        <begin position="73"/>
        <end position="95"/>
    </location>
</feature>
<keyword evidence="4 7" id="KW-0812">Transmembrane</keyword>
<protein>
    <submittedName>
        <fullName evidence="8">Flagellar biosynthetic protein FliR</fullName>
    </submittedName>
</protein>
<comment type="similarity">
    <text evidence="2">Belongs to the FliR/MopE/SpaR family.</text>
</comment>
<keyword evidence="8" id="KW-0282">Flagellum</keyword>
<keyword evidence="8" id="KW-0966">Cell projection</keyword>
<evidence type="ECO:0000256" key="3">
    <source>
        <dbReference type="ARBA" id="ARBA00022475"/>
    </source>
</evidence>
<proteinExistence type="inferred from homology"/>
<evidence type="ECO:0000256" key="1">
    <source>
        <dbReference type="ARBA" id="ARBA00004651"/>
    </source>
</evidence>
<feature type="transmembrane region" description="Helical" evidence="7">
    <location>
        <begin position="6"/>
        <end position="29"/>
    </location>
</feature>
<evidence type="ECO:0000256" key="7">
    <source>
        <dbReference type="SAM" id="Phobius"/>
    </source>
</evidence>
<keyword evidence="5 7" id="KW-1133">Transmembrane helix</keyword>
<evidence type="ECO:0000256" key="5">
    <source>
        <dbReference type="ARBA" id="ARBA00022989"/>
    </source>
</evidence>
<dbReference type="PANTHER" id="PTHR30065">
    <property type="entry name" value="FLAGELLAR BIOSYNTHETIC PROTEIN FLIR"/>
    <property type="match status" value="1"/>
</dbReference>
<dbReference type="PANTHER" id="PTHR30065:SF1">
    <property type="entry name" value="SURFACE PRESENTATION OF ANTIGENS PROTEIN SPAR"/>
    <property type="match status" value="1"/>
</dbReference>
<dbReference type="InterPro" id="IPR002010">
    <property type="entry name" value="T3SS_IM_R"/>
</dbReference>
<dbReference type="Pfam" id="PF01311">
    <property type="entry name" value="Bac_export_1"/>
    <property type="match status" value="1"/>
</dbReference>
<reference evidence="8" key="2">
    <citation type="submission" date="2021-04" db="EMBL/GenBank/DDBJ databases">
        <authorList>
            <person name="Gilroy R."/>
        </authorList>
    </citation>
    <scope>NUCLEOTIDE SEQUENCE</scope>
    <source>
        <strain evidence="8">ChiSxjej1B13-11762</strain>
    </source>
</reference>
<comment type="caution">
    <text evidence="8">The sequence shown here is derived from an EMBL/GenBank/DDBJ whole genome shotgun (WGS) entry which is preliminary data.</text>
</comment>
<keyword evidence="8" id="KW-0969">Cilium</keyword>
<dbReference type="GO" id="GO:0006605">
    <property type="term" value="P:protein targeting"/>
    <property type="evidence" value="ECO:0007669"/>
    <property type="project" value="InterPro"/>
</dbReference>
<dbReference type="AlphaFoldDB" id="A0A9D1RC74"/>
<keyword evidence="6 7" id="KW-0472">Membrane</keyword>
<organism evidence="8 9">
    <name type="scientific">Candidatus Dorea gallistercoris</name>
    <dbReference type="NCBI Taxonomy" id="2838542"/>
    <lineage>
        <taxon>Bacteria</taxon>
        <taxon>Bacillati</taxon>
        <taxon>Bacillota</taxon>
        <taxon>Clostridia</taxon>
        <taxon>Lachnospirales</taxon>
        <taxon>Lachnospiraceae</taxon>
        <taxon>Dorea</taxon>
    </lineage>
</organism>